<protein>
    <submittedName>
        <fullName evidence="2">Alpha/beta fold hydrolase</fullName>
    </submittedName>
</protein>
<dbReference type="SUPFAM" id="SSF53474">
    <property type="entry name" value="alpha/beta-Hydrolases"/>
    <property type="match status" value="1"/>
</dbReference>
<evidence type="ECO:0000313" key="2">
    <source>
        <dbReference type="EMBL" id="QIS09693.1"/>
    </source>
</evidence>
<dbReference type="AlphaFoldDB" id="A0A6G9Y9H2"/>
<dbReference type="Proteomes" id="UP000503540">
    <property type="component" value="Chromosome"/>
</dbReference>
<dbReference type="Gene3D" id="3.40.50.1820">
    <property type="entry name" value="alpha/beta hydrolase"/>
    <property type="match status" value="1"/>
</dbReference>
<dbReference type="InterPro" id="IPR029058">
    <property type="entry name" value="AB_hydrolase_fold"/>
</dbReference>
<gene>
    <name evidence="2" type="ORF">F5544_08960</name>
</gene>
<dbReference type="InterPro" id="IPR002918">
    <property type="entry name" value="Lipase_EstA/Esterase_EstB"/>
</dbReference>
<feature type="chain" id="PRO_5039048047" evidence="1">
    <location>
        <begin position="35"/>
        <end position="359"/>
    </location>
</feature>
<organism evidence="2 3">
    <name type="scientific">Nocardia arthritidis</name>
    <dbReference type="NCBI Taxonomy" id="228602"/>
    <lineage>
        <taxon>Bacteria</taxon>
        <taxon>Bacillati</taxon>
        <taxon>Actinomycetota</taxon>
        <taxon>Actinomycetes</taxon>
        <taxon>Mycobacteriales</taxon>
        <taxon>Nocardiaceae</taxon>
        <taxon>Nocardia</taxon>
    </lineage>
</organism>
<proteinExistence type="predicted"/>
<evidence type="ECO:0000256" key="1">
    <source>
        <dbReference type="SAM" id="SignalP"/>
    </source>
</evidence>
<dbReference type="Pfam" id="PF01674">
    <property type="entry name" value="Lipase_2"/>
    <property type="match status" value="1"/>
</dbReference>
<feature type="signal peptide" evidence="1">
    <location>
        <begin position="1"/>
        <end position="34"/>
    </location>
</feature>
<dbReference type="GO" id="GO:0016298">
    <property type="term" value="F:lipase activity"/>
    <property type="evidence" value="ECO:0007669"/>
    <property type="project" value="TreeGrafter"/>
</dbReference>
<keyword evidence="1" id="KW-0732">Signal</keyword>
<keyword evidence="3" id="KW-1185">Reference proteome</keyword>
<sequence>MSRGAKPAVAQSVNRIICAVLAASATFGVSTAVASAEPIPNPPRVAPGYAGSHSADTIGYGPELPDETAAFAYGFFNPDVAPQGANNWGCKPDGAHPRPVVLVHGTWANAYGAYAGMSPQLARAGYCVFTFNFGRPNVPGPGLDALLPGATGDIPESTGQLAVFVDRVLAATGADQVDMIAHSQGAVEARRYLKFNGGANPDDPARNKVKHLITYGGTNHGTSLDGFGTLILAIQSKLPPGVIDLHVPFTQAMGAGGIQQVYDSPVILELNEGGDTMPGVDYTIVGDRYDEVSTPFDKTFLTPGPGATVDNVVLQDGCPQDTSDHNSMLFSPRAISIALHALDPVAHPDLACTGNPWLL</sequence>
<reference evidence="2 3" key="1">
    <citation type="journal article" date="2019" name="ACS Chem. Biol.">
        <title>Identification and Mobilization of a Cryptic Antibiotic Biosynthesis Gene Locus from a Human-Pathogenic Nocardia Isolate.</title>
        <authorList>
            <person name="Herisse M."/>
            <person name="Ishida K."/>
            <person name="Porter J.L."/>
            <person name="Howden B."/>
            <person name="Hertweck C."/>
            <person name="Stinear T.P."/>
            <person name="Pidot S.J."/>
        </authorList>
    </citation>
    <scope>NUCLEOTIDE SEQUENCE [LARGE SCALE GENOMIC DNA]</scope>
    <source>
        <strain evidence="2 3">AUSMDU00012717</strain>
    </source>
</reference>
<name>A0A6G9Y9H2_9NOCA</name>
<dbReference type="GO" id="GO:0016042">
    <property type="term" value="P:lipid catabolic process"/>
    <property type="evidence" value="ECO:0007669"/>
    <property type="project" value="InterPro"/>
</dbReference>
<dbReference type="RefSeq" id="WP_167472764.1">
    <property type="nucleotide sequence ID" value="NZ_CP046172.1"/>
</dbReference>
<dbReference type="KEGG" id="nah:F5544_08960"/>
<dbReference type="EMBL" id="CP046172">
    <property type="protein sequence ID" value="QIS09693.1"/>
    <property type="molecule type" value="Genomic_DNA"/>
</dbReference>
<accession>A0A6G9Y9H2</accession>
<dbReference type="PANTHER" id="PTHR32015:SF1">
    <property type="entry name" value="LIPASE"/>
    <property type="match status" value="1"/>
</dbReference>
<evidence type="ECO:0000313" key="3">
    <source>
        <dbReference type="Proteomes" id="UP000503540"/>
    </source>
</evidence>
<dbReference type="PANTHER" id="PTHR32015">
    <property type="entry name" value="FASTING INDUCED LIPASE"/>
    <property type="match status" value="1"/>
</dbReference>
<keyword evidence="2" id="KW-0378">Hydrolase</keyword>